<dbReference type="GO" id="GO:0006874">
    <property type="term" value="P:intracellular calcium ion homeostasis"/>
    <property type="evidence" value="ECO:0007669"/>
    <property type="project" value="TreeGrafter"/>
</dbReference>
<dbReference type="PANTHER" id="PTHR45630:SF7">
    <property type="entry name" value="ENDOPLASMIC RETICULUM TRANSMEMBRANE HELIX TRANSLOCASE"/>
    <property type="match status" value="1"/>
</dbReference>
<keyword evidence="8" id="KW-1133">Transmembrane helix</keyword>
<comment type="subcellular location">
    <subcellularLocation>
        <location evidence="1">Membrane</location>
        <topology evidence="1">Multi-pass membrane protein</topology>
    </subcellularLocation>
</comment>
<dbReference type="InterPro" id="IPR023298">
    <property type="entry name" value="ATPase_P-typ_TM_dom_sf"/>
</dbReference>
<keyword evidence="3" id="KW-0547">Nucleotide-binding</keyword>
<feature type="transmembrane region" description="Helical" evidence="8">
    <location>
        <begin position="44"/>
        <end position="67"/>
    </location>
</feature>
<dbReference type="SUPFAM" id="SSF81665">
    <property type="entry name" value="Calcium ATPase, transmembrane domain M"/>
    <property type="match status" value="1"/>
</dbReference>
<feature type="compositionally biased region" description="Low complexity" evidence="7">
    <location>
        <begin position="15"/>
        <end position="24"/>
    </location>
</feature>
<evidence type="ECO:0000256" key="4">
    <source>
        <dbReference type="ARBA" id="ARBA00022840"/>
    </source>
</evidence>
<evidence type="ECO:0000256" key="8">
    <source>
        <dbReference type="SAM" id="Phobius"/>
    </source>
</evidence>
<reference evidence="9" key="1">
    <citation type="submission" date="2022-08" db="UniProtKB">
        <authorList>
            <consortium name="EnsemblMetazoa"/>
        </authorList>
    </citation>
    <scope>IDENTIFICATION</scope>
</reference>
<evidence type="ECO:0000256" key="6">
    <source>
        <dbReference type="ARBA" id="ARBA00022967"/>
    </source>
</evidence>
<evidence type="ECO:0000256" key="5">
    <source>
        <dbReference type="ARBA" id="ARBA00022842"/>
    </source>
</evidence>
<evidence type="ECO:0000313" key="9">
    <source>
        <dbReference type="EnsemblMetazoa" id="ACOM030556-PA.1"/>
    </source>
</evidence>
<dbReference type="VEuPathDB" id="VectorBase:ACON2_036999"/>
<dbReference type="GO" id="GO:0005789">
    <property type="term" value="C:endoplasmic reticulum membrane"/>
    <property type="evidence" value="ECO:0007669"/>
    <property type="project" value="TreeGrafter"/>
</dbReference>
<evidence type="ECO:0000256" key="3">
    <source>
        <dbReference type="ARBA" id="ARBA00022741"/>
    </source>
</evidence>
<feature type="transmembrane region" description="Helical" evidence="8">
    <location>
        <begin position="173"/>
        <end position="196"/>
    </location>
</feature>
<dbReference type="GO" id="GO:0015662">
    <property type="term" value="F:P-type ion transporter activity"/>
    <property type="evidence" value="ECO:0007669"/>
    <property type="project" value="TreeGrafter"/>
</dbReference>
<accession>A0A8W7PFG3</accession>
<keyword evidence="5" id="KW-0460">Magnesium</keyword>
<keyword evidence="8" id="KW-0472">Membrane</keyword>
<dbReference type="GO" id="GO:0046872">
    <property type="term" value="F:metal ion binding"/>
    <property type="evidence" value="ECO:0007669"/>
    <property type="project" value="UniProtKB-KW"/>
</dbReference>
<protein>
    <submittedName>
        <fullName evidence="9">Uncharacterized protein</fullName>
    </submittedName>
</protein>
<sequence>MRNSPCPDKTINELHSTSTHTESSSSHKDPLKVLSKQAPLPNIFNLYSVTTILAQFAVHFSALIYMVHEANARTPPREGKVKLNVDLAPDEKQEFEPNIVNSTVYIIGIAMQIATVAVNYKGHPFMESLRENRLLSYAIFSSSAIVFCLALGIVPDLLEMFEVIDFDADFRRILVGVLIADMVLAYLVDRVCSFLFGETRGKTDIIT</sequence>
<evidence type="ECO:0000256" key="7">
    <source>
        <dbReference type="SAM" id="MobiDB-lite"/>
    </source>
</evidence>
<keyword evidence="2" id="KW-0479">Metal-binding</keyword>
<feature type="transmembrane region" description="Helical" evidence="8">
    <location>
        <begin position="134"/>
        <end position="153"/>
    </location>
</feature>
<dbReference type="GO" id="GO:0019829">
    <property type="term" value="F:ATPase-coupled monoatomic cation transmembrane transporter activity"/>
    <property type="evidence" value="ECO:0007669"/>
    <property type="project" value="TreeGrafter"/>
</dbReference>
<dbReference type="AlphaFoldDB" id="A0A8W7PFG3"/>
<dbReference type="PANTHER" id="PTHR45630">
    <property type="entry name" value="CATION-TRANSPORTING ATPASE-RELATED"/>
    <property type="match status" value="1"/>
</dbReference>
<name>A0A8W7PFG3_ANOCL</name>
<keyword evidence="4" id="KW-0067">ATP-binding</keyword>
<evidence type="ECO:0000256" key="1">
    <source>
        <dbReference type="ARBA" id="ARBA00004141"/>
    </source>
</evidence>
<dbReference type="Proteomes" id="UP000075882">
    <property type="component" value="Unassembled WGS sequence"/>
</dbReference>
<feature type="region of interest" description="Disordered" evidence="7">
    <location>
        <begin position="1"/>
        <end position="30"/>
    </location>
</feature>
<dbReference type="EnsemblMetazoa" id="ACOM030556-RA">
    <property type="protein sequence ID" value="ACOM030556-PA.1"/>
    <property type="gene ID" value="ACOM030556"/>
</dbReference>
<keyword evidence="6" id="KW-1278">Translocase</keyword>
<keyword evidence="8" id="KW-0812">Transmembrane</keyword>
<dbReference type="InterPro" id="IPR006544">
    <property type="entry name" value="P-type_TPase_V"/>
</dbReference>
<feature type="transmembrane region" description="Helical" evidence="8">
    <location>
        <begin position="104"/>
        <end position="122"/>
    </location>
</feature>
<evidence type="ECO:0000256" key="2">
    <source>
        <dbReference type="ARBA" id="ARBA00022723"/>
    </source>
</evidence>
<proteinExistence type="predicted"/>
<organism evidence="9">
    <name type="scientific">Anopheles coluzzii</name>
    <name type="common">African malaria mosquito</name>
    <dbReference type="NCBI Taxonomy" id="1518534"/>
    <lineage>
        <taxon>Eukaryota</taxon>
        <taxon>Metazoa</taxon>
        <taxon>Ecdysozoa</taxon>
        <taxon>Arthropoda</taxon>
        <taxon>Hexapoda</taxon>
        <taxon>Insecta</taxon>
        <taxon>Pterygota</taxon>
        <taxon>Neoptera</taxon>
        <taxon>Endopterygota</taxon>
        <taxon>Diptera</taxon>
        <taxon>Nematocera</taxon>
        <taxon>Culicoidea</taxon>
        <taxon>Culicidae</taxon>
        <taxon>Anophelinae</taxon>
        <taxon>Anopheles</taxon>
    </lineage>
</organism>
<dbReference type="GO" id="GO:0005524">
    <property type="term" value="F:ATP binding"/>
    <property type="evidence" value="ECO:0007669"/>
    <property type="project" value="UniProtKB-KW"/>
</dbReference>